<keyword evidence="7" id="KW-0645">Protease</keyword>
<dbReference type="InterPro" id="IPR036286">
    <property type="entry name" value="LexA/Signal_pep-like_sf"/>
</dbReference>
<evidence type="ECO:0000256" key="8">
    <source>
        <dbReference type="SAM" id="MobiDB-lite"/>
    </source>
</evidence>
<proteinExistence type="inferred from homology"/>
<dbReference type="Pfam" id="PF10502">
    <property type="entry name" value="Peptidase_S26"/>
    <property type="match status" value="1"/>
</dbReference>
<dbReference type="CDD" id="cd06530">
    <property type="entry name" value="S26_SPase_I"/>
    <property type="match status" value="1"/>
</dbReference>
<feature type="active site" evidence="6">
    <location>
        <position position="129"/>
    </location>
</feature>
<comment type="catalytic activity">
    <reaction evidence="1 7">
        <text>Cleavage of hydrophobic, N-terminal signal or leader sequences from secreted and periplasmic proteins.</text>
        <dbReference type="EC" id="3.4.21.89"/>
    </reaction>
</comment>
<feature type="transmembrane region" description="Helical" evidence="7">
    <location>
        <begin position="33"/>
        <end position="52"/>
    </location>
</feature>
<dbReference type="GO" id="GO:0009003">
    <property type="term" value="F:signal peptidase activity"/>
    <property type="evidence" value="ECO:0007669"/>
    <property type="project" value="UniProtKB-EC"/>
</dbReference>
<dbReference type="PRINTS" id="PR00727">
    <property type="entry name" value="LEADERPTASE"/>
</dbReference>
<evidence type="ECO:0000256" key="7">
    <source>
        <dbReference type="RuleBase" id="RU362042"/>
    </source>
</evidence>
<dbReference type="GO" id="GO:0004252">
    <property type="term" value="F:serine-type endopeptidase activity"/>
    <property type="evidence" value="ECO:0007669"/>
    <property type="project" value="InterPro"/>
</dbReference>
<keyword evidence="11" id="KW-1185">Reference proteome</keyword>
<evidence type="ECO:0000256" key="6">
    <source>
        <dbReference type="PIRSR" id="PIRSR600223-1"/>
    </source>
</evidence>
<dbReference type="PANTHER" id="PTHR43390:SF1">
    <property type="entry name" value="CHLOROPLAST PROCESSING PEPTIDASE"/>
    <property type="match status" value="1"/>
</dbReference>
<keyword evidence="7" id="KW-0472">Membrane</keyword>
<evidence type="ECO:0000256" key="1">
    <source>
        <dbReference type="ARBA" id="ARBA00000677"/>
    </source>
</evidence>
<dbReference type="SUPFAM" id="SSF51306">
    <property type="entry name" value="LexA/Signal peptidase"/>
    <property type="match status" value="1"/>
</dbReference>
<name>A0A9X2HCA0_9MICC</name>
<dbReference type="PROSITE" id="PS00761">
    <property type="entry name" value="SPASE_I_3"/>
    <property type="match status" value="1"/>
</dbReference>
<feature type="domain" description="Peptidase S26" evidence="9">
    <location>
        <begin position="31"/>
        <end position="219"/>
    </location>
</feature>
<keyword evidence="7" id="KW-1133">Transmembrane helix</keyword>
<comment type="caution">
    <text evidence="10">The sequence shown here is derived from an EMBL/GenBank/DDBJ whole genome shotgun (WGS) entry which is preliminary data.</text>
</comment>
<dbReference type="EC" id="3.4.21.89" evidence="4 7"/>
<feature type="region of interest" description="Disordered" evidence="8">
    <location>
        <begin position="1"/>
        <end position="23"/>
    </location>
</feature>
<keyword evidence="5 7" id="KW-0378">Hydrolase</keyword>
<dbReference type="EMBL" id="JANAFB010000047">
    <property type="protein sequence ID" value="MCP3427019.1"/>
    <property type="molecule type" value="Genomic_DNA"/>
</dbReference>
<evidence type="ECO:0000256" key="2">
    <source>
        <dbReference type="ARBA" id="ARBA00004401"/>
    </source>
</evidence>
<dbReference type="Gene3D" id="2.10.109.10">
    <property type="entry name" value="Umud Fragment, subunit A"/>
    <property type="match status" value="1"/>
</dbReference>
<evidence type="ECO:0000313" key="11">
    <source>
        <dbReference type="Proteomes" id="UP001139502"/>
    </source>
</evidence>
<comment type="similarity">
    <text evidence="3 7">Belongs to the peptidase S26 family.</text>
</comment>
<dbReference type="PANTHER" id="PTHR43390">
    <property type="entry name" value="SIGNAL PEPTIDASE I"/>
    <property type="match status" value="1"/>
</dbReference>
<evidence type="ECO:0000256" key="5">
    <source>
        <dbReference type="ARBA" id="ARBA00022801"/>
    </source>
</evidence>
<dbReference type="RefSeq" id="WP_254168579.1">
    <property type="nucleotide sequence ID" value="NZ_JANAFB010000047.1"/>
</dbReference>
<gene>
    <name evidence="10" type="primary">lepB</name>
    <name evidence="10" type="ORF">NBM05_13615</name>
</gene>
<dbReference type="InterPro" id="IPR000223">
    <property type="entry name" value="Pept_S26A_signal_pept_1"/>
</dbReference>
<reference evidence="10" key="1">
    <citation type="submission" date="2022-06" db="EMBL/GenBank/DDBJ databases">
        <title>Rothia sp. isolated from sandalwood seedling.</title>
        <authorList>
            <person name="Tuikhar N."/>
            <person name="Kirdat K."/>
            <person name="Thorat V."/>
            <person name="Swetha P."/>
            <person name="Padma S."/>
            <person name="Sundararaj R."/>
            <person name="Yadav A."/>
        </authorList>
    </citation>
    <scope>NUCLEOTIDE SEQUENCE</scope>
    <source>
        <strain evidence="10">AR01</strain>
    </source>
</reference>
<evidence type="ECO:0000313" key="10">
    <source>
        <dbReference type="EMBL" id="MCP3427019.1"/>
    </source>
</evidence>
<dbReference type="AlphaFoldDB" id="A0A9X2HCA0"/>
<accession>A0A9X2HCA0</accession>
<dbReference type="NCBIfam" id="TIGR02227">
    <property type="entry name" value="sigpep_I_bact"/>
    <property type="match status" value="1"/>
</dbReference>
<dbReference type="InterPro" id="IPR019758">
    <property type="entry name" value="Pept_S26A_signal_pept_1_CS"/>
</dbReference>
<dbReference type="Proteomes" id="UP001139502">
    <property type="component" value="Unassembled WGS sequence"/>
</dbReference>
<feature type="active site" evidence="6">
    <location>
        <position position="61"/>
    </location>
</feature>
<keyword evidence="7" id="KW-0812">Transmembrane</keyword>
<dbReference type="InterPro" id="IPR019533">
    <property type="entry name" value="Peptidase_S26"/>
</dbReference>
<protein>
    <recommendedName>
        <fullName evidence="4 7">Signal peptidase I</fullName>
        <ecNumber evidence="4 7">3.4.21.89</ecNumber>
    </recommendedName>
</protein>
<dbReference type="GO" id="GO:0006465">
    <property type="term" value="P:signal peptide processing"/>
    <property type="evidence" value="ECO:0007669"/>
    <property type="project" value="InterPro"/>
</dbReference>
<comment type="subcellular location">
    <subcellularLocation>
        <location evidence="2">Cell membrane</location>
        <topology evidence="2">Single-pass type II membrane protein</topology>
    </subcellularLocation>
    <subcellularLocation>
        <location evidence="7">Membrane</location>
        <topology evidence="7">Single-pass type II membrane protein</topology>
    </subcellularLocation>
</comment>
<organism evidence="10 11">
    <name type="scientific">Rothia santali</name>
    <dbReference type="NCBI Taxonomy" id="2949643"/>
    <lineage>
        <taxon>Bacteria</taxon>
        <taxon>Bacillati</taxon>
        <taxon>Actinomycetota</taxon>
        <taxon>Actinomycetes</taxon>
        <taxon>Micrococcales</taxon>
        <taxon>Micrococcaceae</taxon>
        <taxon>Rothia</taxon>
    </lineage>
</organism>
<sequence>MARAAQHSGGPEQPEGRESQAGSTGLWPKVKEILLIILYALIIAFLVKTFLFRGFYIPSGSMENTLQLNDRIFVNVAGNYFSDPERGDVIVFEDSQGWVPQTAAPSNPVRSALSFVGVLPDSSQNYLIKRVIGEGGDRVTCTGPDARVQVNGQELDESAYLFPGSQPCGMAFDETVPEGEYFVMGDHRGASADSRYHIEQGTEFVSDGDVVGKASVIAWPISRWTVIDDHEDVFSGIPAPSAQSGS</sequence>
<evidence type="ECO:0000256" key="3">
    <source>
        <dbReference type="ARBA" id="ARBA00009370"/>
    </source>
</evidence>
<evidence type="ECO:0000256" key="4">
    <source>
        <dbReference type="ARBA" id="ARBA00013208"/>
    </source>
</evidence>
<evidence type="ECO:0000259" key="9">
    <source>
        <dbReference type="Pfam" id="PF10502"/>
    </source>
</evidence>
<dbReference type="GO" id="GO:0005886">
    <property type="term" value="C:plasma membrane"/>
    <property type="evidence" value="ECO:0007669"/>
    <property type="project" value="UniProtKB-SubCell"/>
</dbReference>